<dbReference type="InterPro" id="IPR004057">
    <property type="entry name" value="Epsilon_tubulin"/>
</dbReference>
<dbReference type="PRINTS" id="PR01161">
    <property type="entry name" value="TUBULIN"/>
</dbReference>
<dbReference type="EMBL" id="CAAALY010095608">
    <property type="protein sequence ID" value="VEL28515.1"/>
    <property type="molecule type" value="Genomic_DNA"/>
</dbReference>
<dbReference type="SMART" id="SM00864">
    <property type="entry name" value="Tubulin"/>
    <property type="match status" value="1"/>
</dbReference>
<evidence type="ECO:0000256" key="2">
    <source>
        <dbReference type="ARBA" id="ARBA00022701"/>
    </source>
</evidence>
<evidence type="ECO:0000256" key="5">
    <source>
        <dbReference type="RuleBase" id="RU000352"/>
    </source>
</evidence>
<keyword evidence="3 5" id="KW-0547">Nucleotide-binding</keyword>
<evidence type="ECO:0000259" key="6">
    <source>
        <dbReference type="SMART" id="SM00864"/>
    </source>
</evidence>
<sequence>MALREHAITKHDNLYDGCVSSFFSSSSELGSRIAGLKARAILIDMEEGVIAEIMRSPLKDIFNFKQLITDVSGSGNNWAVANCFYGQRFASRLRSSIRKAAELCDSLQCFFIIHSLGGGTGSGIGTFVLEQLRDDYDDVYRLC</sequence>
<accession>A0A3S5BL52</accession>
<comment type="caution">
    <text evidence="7">The sequence shown here is derived from an EMBL/GenBank/DDBJ whole genome shotgun (WGS) entry which is preliminary data.</text>
</comment>
<dbReference type="GO" id="GO:0005874">
    <property type="term" value="C:microtubule"/>
    <property type="evidence" value="ECO:0007669"/>
    <property type="project" value="UniProtKB-KW"/>
</dbReference>
<feature type="domain" description="Tubulin/FtsZ GTPase" evidence="6">
    <location>
        <begin position="19"/>
        <end position="143"/>
    </location>
</feature>
<keyword evidence="8" id="KW-1185">Reference proteome</keyword>
<dbReference type="InterPro" id="IPR000217">
    <property type="entry name" value="Tubulin"/>
</dbReference>
<dbReference type="PANTHER" id="PTHR11588">
    <property type="entry name" value="TUBULIN"/>
    <property type="match status" value="1"/>
</dbReference>
<evidence type="ECO:0000313" key="8">
    <source>
        <dbReference type="Proteomes" id="UP000784294"/>
    </source>
</evidence>
<evidence type="ECO:0000256" key="1">
    <source>
        <dbReference type="ARBA" id="ARBA00009636"/>
    </source>
</evidence>
<keyword evidence="2 5" id="KW-0493">Microtubule</keyword>
<organism evidence="7 8">
    <name type="scientific">Protopolystoma xenopodis</name>
    <dbReference type="NCBI Taxonomy" id="117903"/>
    <lineage>
        <taxon>Eukaryota</taxon>
        <taxon>Metazoa</taxon>
        <taxon>Spiralia</taxon>
        <taxon>Lophotrochozoa</taxon>
        <taxon>Platyhelminthes</taxon>
        <taxon>Monogenea</taxon>
        <taxon>Polyopisthocotylea</taxon>
        <taxon>Polystomatidea</taxon>
        <taxon>Polystomatidae</taxon>
        <taxon>Protopolystoma</taxon>
    </lineage>
</organism>
<name>A0A3S5BL52_9PLAT</name>
<dbReference type="PRINTS" id="PR01519">
    <property type="entry name" value="EPSLNTUBULIN"/>
</dbReference>
<dbReference type="Gene3D" id="3.40.50.1440">
    <property type="entry name" value="Tubulin/FtsZ, GTPase domain"/>
    <property type="match status" value="1"/>
</dbReference>
<proteinExistence type="inferred from homology"/>
<dbReference type="AlphaFoldDB" id="A0A3S5BL52"/>
<dbReference type="GO" id="GO:0007017">
    <property type="term" value="P:microtubule-based process"/>
    <property type="evidence" value="ECO:0007669"/>
    <property type="project" value="InterPro"/>
</dbReference>
<dbReference type="SUPFAM" id="SSF52490">
    <property type="entry name" value="Tubulin nucleotide-binding domain-like"/>
    <property type="match status" value="1"/>
</dbReference>
<dbReference type="GO" id="GO:0005525">
    <property type="term" value="F:GTP binding"/>
    <property type="evidence" value="ECO:0007669"/>
    <property type="project" value="UniProtKB-UniRule"/>
</dbReference>
<dbReference type="PROSITE" id="PS00227">
    <property type="entry name" value="TUBULIN"/>
    <property type="match status" value="1"/>
</dbReference>
<protein>
    <recommendedName>
        <fullName evidence="6">Tubulin/FtsZ GTPase domain-containing protein</fullName>
    </recommendedName>
</protein>
<dbReference type="OrthoDB" id="1662883at2759"/>
<comment type="similarity">
    <text evidence="1 5">Belongs to the tubulin family.</text>
</comment>
<dbReference type="InterPro" id="IPR017975">
    <property type="entry name" value="Tubulin_CS"/>
</dbReference>
<gene>
    <name evidence="7" type="ORF">PXEA_LOCUS21955</name>
</gene>
<evidence type="ECO:0000256" key="4">
    <source>
        <dbReference type="ARBA" id="ARBA00023134"/>
    </source>
</evidence>
<dbReference type="Pfam" id="PF00091">
    <property type="entry name" value="Tubulin"/>
    <property type="match status" value="1"/>
</dbReference>
<dbReference type="InterPro" id="IPR036525">
    <property type="entry name" value="Tubulin/FtsZ_GTPase_sf"/>
</dbReference>
<dbReference type="Proteomes" id="UP000784294">
    <property type="component" value="Unassembled WGS sequence"/>
</dbReference>
<evidence type="ECO:0000313" key="7">
    <source>
        <dbReference type="EMBL" id="VEL28515.1"/>
    </source>
</evidence>
<keyword evidence="4 5" id="KW-0342">GTP-binding</keyword>
<dbReference type="InterPro" id="IPR003008">
    <property type="entry name" value="Tubulin_FtsZ_GTPase"/>
</dbReference>
<reference evidence="7" key="1">
    <citation type="submission" date="2018-11" db="EMBL/GenBank/DDBJ databases">
        <authorList>
            <consortium name="Pathogen Informatics"/>
        </authorList>
    </citation>
    <scope>NUCLEOTIDE SEQUENCE</scope>
</reference>
<evidence type="ECO:0000256" key="3">
    <source>
        <dbReference type="ARBA" id="ARBA00022741"/>
    </source>
</evidence>